<name>A0A370NA77_9BURK</name>
<proteinExistence type="predicted"/>
<evidence type="ECO:0000313" key="3">
    <source>
        <dbReference type="Proteomes" id="UP000254875"/>
    </source>
</evidence>
<organism evidence="2 3">
    <name type="scientific">Paraburkholderia lacunae</name>
    <dbReference type="NCBI Taxonomy" id="2211104"/>
    <lineage>
        <taxon>Bacteria</taxon>
        <taxon>Pseudomonadati</taxon>
        <taxon>Pseudomonadota</taxon>
        <taxon>Betaproteobacteria</taxon>
        <taxon>Burkholderiales</taxon>
        <taxon>Burkholderiaceae</taxon>
        <taxon>Paraburkholderia</taxon>
    </lineage>
</organism>
<sequence>MYPLTNQSTGKQLLMVAALVMLTAPTGCKRSTSDSASAALGSSGVMDGHAATGSTADTSSRATAAADKASMPAAAAAASGASQ</sequence>
<accession>A0A370NA77</accession>
<dbReference type="EMBL" id="QHKS01000007">
    <property type="protein sequence ID" value="RDK02487.1"/>
    <property type="molecule type" value="Genomic_DNA"/>
</dbReference>
<evidence type="ECO:0000313" key="2">
    <source>
        <dbReference type="EMBL" id="RDK02487.1"/>
    </source>
</evidence>
<feature type="region of interest" description="Disordered" evidence="1">
    <location>
        <begin position="28"/>
        <end position="69"/>
    </location>
</feature>
<evidence type="ECO:0000256" key="1">
    <source>
        <dbReference type="SAM" id="MobiDB-lite"/>
    </source>
</evidence>
<gene>
    <name evidence="2" type="ORF">DLM46_12935</name>
</gene>
<keyword evidence="3" id="KW-1185">Reference proteome</keyword>
<comment type="caution">
    <text evidence="2">The sequence shown here is derived from an EMBL/GenBank/DDBJ whole genome shotgun (WGS) entry which is preliminary data.</text>
</comment>
<feature type="compositionally biased region" description="Low complexity" evidence="1">
    <location>
        <begin position="50"/>
        <end position="69"/>
    </location>
</feature>
<dbReference type="Proteomes" id="UP000254875">
    <property type="component" value="Unassembled WGS sequence"/>
</dbReference>
<dbReference type="RefSeq" id="WP_115101163.1">
    <property type="nucleotide sequence ID" value="NZ_QHKS01000007.1"/>
</dbReference>
<feature type="compositionally biased region" description="Low complexity" evidence="1">
    <location>
        <begin position="33"/>
        <end position="43"/>
    </location>
</feature>
<reference evidence="3" key="1">
    <citation type="submission" date="2018-05" db="EMBL/GenBank/DDBJ databases">
        <authorList>
            <person name="Feng T."/>
        </authorList>
    </citation>
    <scope>NUCLEOTIDE SEQUENCE [LARGE SCALE GENOMIC DNA]</scope>
    <source>
        <strain evidence="3">S27</strain>
    </source>
</reference>
<protein>
    <submittedName>
        <fullName evidence="2">Uncharacterized protein</fullName>
    </submittedName>
</protein>
<dbReference type="AlphaFoldDB" id="A0A370NA77"/>